<accession>A0ABP8BS09</accession>
<dbReference type="Gene3D" id="1.20.120.640">
    <property type="entry name" value="Anticodon-binding domain of a subclass of class I aminoacyl-tRNA synthetases"/>
    <property type="match status" value="1"/>
</dbReference>
<reference evidence="2" key="1">
    <citation type="journal article" date="2019" name="Int. J. Syst. Evol. Microbiol.">
        <title>The Global Catalogue of Microorganisms (GCM) 10K type strain sequencing project: providing services to taxonomists for standard genome sequencing and annotation.</title>
        <authorList>
            <consortium name="The Broad Institute Genomics Platform"/>
            <consortium name="The Broad Institute Genome Sequencing Center for Infectious Disease"/>
            <person name="Wu L."/>
            <person name="Ma J."/>
        </authorList>
    </citation>
    <scope>NUCLEOTIDE SEQUENCE [LARGE SCALE GENOMIC DNA]</scope>
    <source>
        <strain evidence="2">JCM 17440</strain>
    </source>
</reference>
<dbReference type="Proteomes" id="UP001501710">
    <property type="component" value="Unassembled WGS sequence"/>
</dbReference>
<comment type="caution">
    <text evidence="1">The sequence shown here is derived from an EMBL/GenBank/DDBJ whole genome shotgun (WGS) entry which is preliminary data.</text>
</comment>
<evidence type="ECO:0000313" key="2">
    <source>
        <dbReference type="Proteomes" id="UP001501710"/>
    </source>
</evidence>
<protein>
    <submittedName>
        <fullName evidence="1">Uncharacterized protein</fullName>
    </submittedName>
</protein>
<sequence length="198" mass="20969">MQILDGAGYRIPVVADLLRRVAERARGHVAVACTAAFPMADDWTDYNIAPFEVVDTPLADADVEISEGRADGLCLTVPRETGDPGTADALVVRLAMLEVPYRVPLELSAARLAGAGERLARWRSNVAEWATAPGRPMNREYATRAEGALADDLDAPSALATLDRLADDADVPPGAKLETFIHLDLLLALGLVAAIGSA</sequence>
<organism evidence="1 2">
    <name type="scientific">Actinomadura meridiana</name>
    <dbReference type="NCBI Taxonomy" id="559626"/>
    <lineage>
        <taxon>Bacteria</taxon>
        <taxon>Bacillati</taxon>
        <taxon>Actinomycetota</taxon>
        <taxon>Actinomycetes</taxon>
        <taxon>Streptosporangiales</taxon>
        <taxon>Thermomonosporaceae</taxon>
        <taxon>Actinomadura</taxon>
    </lineage>
</organism>
<proteinExistence type="predicted"/>
<evidence type="ECO:0000313" key="1">
    <source>
        <dbReference type="EMBL" id="GAA4224295.1"/>
    </source>
</evidence>
<gene>
    <name evidence="1" type="ORF">GCM10022254_03410</name>
</gene>
<dbReference type="EMBL" id="BAABAS010000003">
    <property type="protein sequence ID" value="GAA4224295.1"/>
    <property type="molecule type" value="Genomic_DNA"/>
</dbReference>
<name>A0ABP8BS09_9ACTN</name>
<keyword evidence="2" id="KW-1185">Reference proteome</keyword>